<dbReference type="EMBL" id="GG666491">
    <property type="protein sequence ID" value="EEN63550.1"/>
    <property type="molecule type" value="Genomic_DNA"/>
</dbReference>
<evidence type="ECO:0000256" key="1">
    <source>
        <dbReference type="SAM" id="Coils"/>
    </source>
</evidence>
<dbReference type="InterPro" id="IPR028101">
    <property type="entry name" value="DUF4616"/>
</dbReference>
<protein>
    <submittedName>
        <fullName evidence="3">Uncharacterized protein</fullName>
    </submittedName>
</protein>
<feature type="compositionally biased region" description="Low complexity" evidence="2">
    <location>
        <begin position="320"/>
        <end position="329"/>
    </location>
</feature>
<reference evidence="3" key="1">
    <citation type="journal article" date="2008" name="Nature">
        <title>The amphioxus genome and the evolution of the chordate karyotype.</title>
        <authorList>
            <consortium name="US DOE Joint Genome Institute (JGI-PGF)"/>
            <person name="Putnam N.H."/>
            <person name="Butts T."/>
            <person name="Ferrier D.E.K."/>
            <person name="Furlong R.F."/>
            <person name="Hellsten U."/>
            <person name="Kawashima T."/>
            <person name="Robinson-Rechavi M."/>
            <person name="Shoguchi E."/>
            <person name="Terry A."/>
            <person name="Yu J.-K."/>
            <person name="Benito-Gutierrez E.L."/>
            <person name="Dubchak I."/>
            <person name="Garcia-Fernandez J."/>
            <person name="Gibson-Brown J.J."/>
            <person name="Grigoriev I.V."/>
            <person name="Horton A.C."/>
            <person name="de Jong P.J."/>
            <person name="Jurka J."/>
            <person name="Kapitonov V.V."/>
            <person name="Kohara Y."/>
            <person name="Kuroki Y."/>
            <person name="Lindquist E."/>
            <person name="Lucas S."/>
            <person name="Osoegawa K."/>
            <person name="Pennacchio L.A."/>
            <person name="Salamov A.A."/>
            <person name="Satou Y."/>
            <person name="Sauka-Spengler T."/>
            <person name="Schmutz J."/>
            <person name="Shin-I T."/>
            <person name="Toyoda A."/>
            <person name="Bronner-Fraser M."/>
            <person name="Fujiyama A."/>
            <person name="Holland L.Z."/>
            <person name="Holland P.W.H."/>
            <person name="Satoh N."/>
            <person name="Rokhsar D.S."/>
        </authorList>
    </citation>
    <scope>NUCLEOTIDE SEQUENCE [LARGE SCALE GENOMIC DNA]</scope>
    <source>
        <strain evidence="3">S238N-H82</strain>
        <tissue evidence="3">Testes</tissue>
    </source>
</reference>
<dbReference type="Pfam" id="PF15394">
    <property type="entry name" value="DUF4616"/>
    <property type="match status" value="1"/>
</dbReference>
<name>C3Y881_BRAFL</name>
<organism>
    <name type="scientific">Branchiostoma floridae</name>
    <name type="common">Florida lancelet</name>
    <name type="synonym">Amphioxus</name>
    <dbReference type="NCBI Taxonomy" id="7739"/>
    <lineage>
        <taxon>Eukaryota</taxon>
        <taxon>Metazoa</taxon>
        <taxon>Chordata</taxon>
        <taxon>Cephalochordata</taxon>
        <taxon>Leptocardii</taxon>
        <taxon>Amphioxiformes</taxon>
        <taxon>Branchiostomatidae</taxon>
        <taxon>Branchiostoma</taxon>
    </lineage>
</organism>
<accession>C3Y881</accession>
<dbReference type="AlphaFoldDB" id="C3Y881"/>
<dbReference type="PANTHER" id="PTHR14375">
    <property type="entry name" value="SIMILAR TO RIKEN CDNA 4931414P19"/>
    <property type="match status" value="1"/>
</dbReference>
<dbReference type="PANTHER" id="PTHR14375:SF2">
    <property type="entry name" value="SIMILAR TO RIKEN CDNA 4931414P19"/>
    <property type="match status" value="1"/>
</dbReference>
<feature type="coiled-coil region" evidence="1">
    <location>
        <begin position="2"/>
        <end position="43"/>
    </location>
</feature>
<feature type="region of interest" description="Disordered" evidence="2">
    <location>
        <begin position="314"/>
        <end position="365"/>
    </location>
</feature>
<evidence type="ECO:0000256" key="2">
    <source>
        <dbReference type="SAM" id="MobiDB-lite"/>
    </source>
</evidence>
<dbReference type="eggNOG" id="ENOG502SENE">
    <property type="taxonomic scope" value="Eukaryota"/>
</dbReference>
<gene>
    <name evidence="3" type="ORF">BRAFLDRAFT_106488</name>
</gene>
<dbReference type="InParanoid" id="C3Y881"/>
<proteinExistence type="predicted"/>
<feature type="compositionally biased region" description="Basic and acidic residues" evidence="2">
    <location>
        <begin position="341"/>
        <end position="356"/>
    </location>
</feature>
<evidence type="ECO:0000313" key="3">
    <source>
        <dbReference type="EMBL" id="EEN63550.1"/>
    </source>
</evidence>
<sequence>MAAEKERVQVDLEATVEHLTEKLKDLKTENTELKEIQALMETKTVTSFQDGKYNDEIREVVITLLTSGVSMSKFDGVIRTALESLANMTVHRLPSRGLQSRLLVEADILAKCQVAEALLSGEEQNKRNCLHQDGTSKFFKKYQTFDETLPSGRALTMSMSEIPSGDAAGITASFKESCRELAEVLCSPGEDVAKKTAQIVTSFTTTSDRGATNPLFNEQLQDMRRELLPVVEDNWDSLTDEVKDELSKMCNYYFCKMHLLVNFGAEANSTLKVFEDAVSQGKIPWHFHSRESRVLEGDEEWQFLKVVGNNNLQPIFGRGQPQAQPLEAQPQPPTQGQPPAHDGESTDEAGKAEMTKAKKKMTSRRDRLFKSRLRVALELLNEEEYGFFQHSGPMYMSDEESDEEDKTVVWVKPPQWRTPRLTDMVLRCQAVLDLNRRNNTTPSSNKERKRKDLDFTDRLRPSGRAAEMYI</sequence>
<keyword evidence="1" id="KW-0175">Coiled coil</keyword>
<feature type="region of interest" description="Disordered" evidence="2">
    <location>
        <begin position="436"/>
        <end position="457"/>
    </location>
</feature>